<dbReference type="InterPro" id="IPR013249">
    <property type="entry name" value="RNA_pol_sigma70_r4_t2"/>
</dbReference>
<dbReference type="PROSITE" id="PS01063">
    <property type="entry name" value="SIGMA70_ECF"/>
    <property type="match status" value="1"/>
</dbReference>
<comment type="caution">
    <text evidence="9">The sequence shown here is derived from an EMBL/GenBank/DDBJ whole genome shotgun (WGS) entry which is preliminary data.</text>
</comment>
<dbReference type="GO" id="GO:0006352">
    <property type="term" value="P:DNA-templated transcription initiation"/>
    <property type="evidence" value="ECO:0007669"/>
    <property type="project" value="InterPro"/>
</dbReference>
<dbReference type="InterPro" id="IPR007627">
    <property type="entry name" value="RNA_pol_sigma70_r2"/>
</dbReference>
<evidence type="ECO:0000313" key="10">
    <source>
        <dbReference type="Proteomes" id="UP000233343"/>
    </source>
</evidence>
<dbReference type="Gene3D" id="1.10.1740.10">
    <property type="match status" value="1"/>
</dbReference>
<dbReference type="InterPro" id="IPR013324">
    <property type="entry name" value="RNA_pol_sigma_r3/r4-like"/>
</dbReference>
<dbReference type="GO" id="GO:0003677">
    <property type="term" value="F:DNA binding"/>
    <property type="evidence" value="ECO:0007669"/>
    <property type="project" value="UniProtKB-KW"/>
</dbReference>
<organism evidence="9 10">
    <name type="scientific">Cytobacillus horneckiae</name>
    <dbReference type="NCBI Taxonomy" id="549687"/>
    <lineage>
        <taxon>Bacteria</taxon>
        <taxon>Bacillati</taxon>
        <taxon>Bacillota</taxon>
        <taxon>Bacilli</taxon>
        <taxon>Bacillales</taxon>
        <taxon>Bacillaceae</taxon>
        <taxon>Cytobacillus</taxon>
    </lineage>
</organism>
<dbReference type="PANTHER" id="PTHR43133">
    <property type="entry name" value="RNA POLYMERASE ECF-TYPE SIGMA FACTO"/>
    <property type="match status" value="1"/>
</dbReference>
<dbReference type="GO" id="GO:0006950">
    <property type="term" value="P:response to stress"/>
    <property type="evidence" value="ECO:0007669"/>
    <property type="project" value="UniProtKB-ARBA"/>
</dbReference>
<reference evidence="9 10" key="1">
    <citation type="journal article" date="2010" name="Int. J. Syst. Evol. Microbiol.">
        <title>Bacillus horneckiae sp. nov., isolated from a spacecraft-assembly clean room.</title>
        <authorList>
            <person name="Vaishampayan P."/>
            <person name="Probst A."/>
            <person name="Krishnamurthi S."/>
            <person name="Ghosh S."/>
            <person name="Osman S."/>
            <person name="McDowall A."/>
            <person name="Ruckmani A."/>
            <person name="Mayilraj S."/>
            <person name="Venkateswaran K."/>
        </authorList>
    </citation>
    <scope>NUCLEOTIDE SEQUENCE [LARGE SCALE GENOMIC DNA]</scope>
    <source>
        <strain evidence="10">1PO1SC</strain>
    </source>
</reference>
<sequence>MSNKEIIREWYSLYADDIYNYLIYYLNDKSDVEDILQEVFIRAIRNLDNFKGNSHPKTWLIQIARNIAIDQSRKQKRLSNLFSKITNKHQTTSLETSFIDNENILELYKNINRLPTKYREIVIMRGILELSTKEVSQITGNKESNINLLFHRAKLKLKENYFEGGSIRNESV</sequence>
<dbReference type="InterPro" id="IPR013325">
    <property type="entry name" value="RNA_pol_sigma_r2"/>
</dbReference>
<accession>A0A2N0ZB52</accession>
<keyword evidence="2 6" id="KW-0805">Transcription regulation</keyword>
<dbReference type="SUPFAM" id="SSF88946">
    <property type="entry name" value="Sigma2 domain of RNA polymerase sigma factors"/>
    <property type="match status" value="1"/>
</dbReference>
<keyword evidence="4 6" id="KW-0238">DNA-binding</keyword>
<dbReference type="NCBIfam" id="TIGR02937">
    <property type="entry name" value="sigma70-ECF"/>
    <property type="match status" value="1"/>
</dbReference>
<gene>
    <name evidence="9" type="ORF">CWS20_22370</name>
</gene>
<dbReference type="Gene3D" id="1.10.10.10">
    <property type="entry name" value="Winged helix-like DNA-binding domain superfamily/Winged helix DNA-binding domain"/>
    <property type="match status" value="1"/>
</dbReference>
<evidence type="ECO:0000259" key="7">
    <source>
        <dbReference type="Pfam" id="PF04542"/>
    </source>
</evidence>
<evidence type="ECO:0000313" key="9">
    <source>
        <dbReference type="EMBL" id="PKG26729.1"/>
    </source>
</evidence>
<dbReference type="Proteomes" id="UP000233343">
    <property type="component" value="Unassembled WGS sequence"/>
</dbReference>
<feature type="domain" description="RNA polymerase sigma-70 region 2" evidence="7">
    <location>
        <begin position="11"/>
        <end position="77"/>
    </location>
</feature>
<dbReference type="Pfam" id="PF04542">
    <property type="entry name" value="Sigma70_r2"/>
    <property type="match status" value="1"/>
</dbReference>
<evidence type="ECO:0000256" key="2">
    <source>
        <dbReference type="ARBA" id="ARBA00023015"/>
    </source>
</evidence>
<keyword evidence="5 6" id="KW-0804">Transcription</keyword>
<feature type="domain" description="RNA polymerase sigma factor 70 region 4 type 2" evidence="8">
    <location>
        <begin position="106"/>
        <end position="157"/>
    </location>
</feature>
<dbReference type="PANTHER" id="PTHR43133:SF51">
    <property type="entry name" value="RNA POLYMERASE SIGMA FACTOR"/>
    <property type="match status" value="1"/>
</dbReference>
<keyword evidence="10" id="KW-1185">Reference proteome</keyword>
<evidence type="ECO:0000256" key="1">
    <source>
        <dbReference type="ARBA" id="ARBA00010641"/>
    </source>
</evidence>
<proteinExistence type="inferred from homology"/>
<dbReference type="InterPro" id="IPR000838">
    <property type="entry name" value="RNA_pol_sigma70_ECF_CS"/>
</dbReference>
<dbReference type="InterPro" id="IPR039425">
    <property type="entry name" value="RNA_pol_sigma-70-like"/>
</dbReference>
<dbReference type="RefSeq" id="WP_066196133.1">
    <property type="nucleotide sequence ID" value="NZ_JARMMB010000009.1"/>
</dbReference>
<comment type="similarity">
    <text evidence="1 6">Belongs to the sigma-70 factor family. ECF subfamily.</text>
</comment>
<dbReference type="AlphaFoldDB" id="A0A2N0ZB52"/>
<dbReference type="CDD" id="cd06171">
    <property type="entry name" value="Sigma70_r4"/>
    <property type="match status" value="1"/>
</dbReference>
<dbReference type="SUPFAM" id="SSF88659">
    <property type="entry name" value="Sigma3 and sigma4 domains of RNA polymerase sigma factors"/>
    <property type="match status" value="1"/>
</dbReference>
<evidence type="ECO:0000256" key="6">
    <source>
        <dbReference type="RuleBase" id="RU000716"/>
    </source>
</evidence>
<name>A0A2N0ZB52_9BACI</name>
<dbReference type="InterPro" id="IPR014284">
    <property type="entry name" value="RNA_pol_sigma-70_dom"/>
</dbReference>
<evidence type="ECO:0000256" key="3">
    <source>
        <dbReference type="ARBA" id="ARBA00023082"/>
    </source>
</evidence>
<evidence type="ECO:0000256" key="5">
    <source>
        <dbReference type="ARBA" id="ARBA00023163"/>
    </source>
</evidence>
<evidence type="ECO:0000259" key="8">
    <source>
        <dbReference type="Pfam" id="PF08281"/>
    </source>
</evidence>
<dbReference type="Pfam" id="PF08281">
    <property type="entry name" value="Sigma70_r4_2"/>
    <property type="match status" value="1"/>
</dbReference>
<dbReference type="EMBL" id="PISD01000059">
    <property type="protein sequence ID" value="PKG26729.1"/>
    <property type="molecule type" value="Genomic_DNA"/>
</dbReference>
<evidence type="ECO:0000256" key="4">
    <source>
        <dbReference type="ARBA" id="ARBA00023125"/>
    </source>
</evidence>
<dbReference type="InterPro" id="IPR036388">
    <property type="entry name" value="WH-like_DNA-bd_sf"/>
</dbReference>
<dbReference type="GO" id="GO:0016987">
    <property type="term" value="F:sigma factor activity"/>
    <property type="evidence" value="ECO:0007669"/>
    <property type="project" value="UniProtKB-KW"/>
</dbReference>
<protein>
    <recommendedName>
        <fullName evidence="6">RNA polymerase sigma factor</fullName>
    </recommendedName>
</protein>
<keyword evidence="3 6" id="KW-0731">Sigma factor</keyword>